<gene>
    <name evidence="1" type="ORF">DAEQUDRAFT_732227</name>
</gene>
<protein>
    <submittedName>
        <fullName evidence="1">Uncharacterized protein</fullName>
    </submittedName>
</protein>
<accession>A0A165LRX2</accession>
<evidence type="ECO:0000313" key="1">
    <source>
        <dbReference type="EMBL" id="KZT64778.1"/>
    </source>
</evidence>
<proteinExistence type="predicted"/>
<organism evidence="1 2">
    <name type="scientific">Daedalea quercina L-15889</name>
    <dbReference type="NCBI Taxonomy" id="1314783"/>
    <lineage>
        <taxon>Eukaryota</taxon>
        <taxon>Fungi</taxon>
        <taxon>Dikarya</taxon>
        <taxon>Basidiomycota</taxon>
        <taxon>Agaricomycotina</taxon>
        <taxon>Agaricomycetes</taxon>
        <taxon>Polyporales</taxon>
        <taxon>Fomitopsis</taxon>
    </lineage>
</organism>
<dbReference type="Proteomes" id="UP000076727">
    <property type="component" value="Unassembled WGS sequence"/>
</dbReference>
<keyword evidence="2" id="KW-1185">Reference proteome</keyword>
<sequence length="170" mass="19202">MPFQPLPGESSDQRTSVACSSTAQTLFQHATIAWRTMKKYWLHRCTALSVAYSSSWHAGNVPVTNEIECTNVYCNHSSGYLAPLPAIWDYSKHVLRSRDPHPDRSCNVSLPQKSMVGSQWFILRYDSSCCYQAARRRHGITSTLWCSLIVSTAHGFCGMRHLNAYRDGKV</sequence>
<name>A0A165LRX2_9APHY</name>
<dbReference type="EMBL" id="KV429119">
    <property type="protein sequence ID" value="KZT64778.1"/>
    <property type="molecule type" value="Genomic_DNA"/>
</dbReference>
<evidence type="ECO:0000313" key="2">
    <source>
        <dbReference type="Proteomes" id="UP000076727"/>
    </source>
</evidence>
<reference evidence="1 2" key="1">
    <citation type="journal article" date="2016" name="Mol. Biol. Evol.">
        <title>Comparative Genomics of Early-Diverging Mushroom-Forming Fungi Provides Insights into the Origins of Lignocellulose Decay Capabilities.</title>
        <authorList>
            <person name="Nagy L.G."/>
            <person name="Riley R."/>
            <person name="Tritt A."/>
            <person name="Adam C."/>
            <person name="Daum C."/>
            <person name="Floudas D."/>
            <person name="Sun H."/>
            <person name="Yadav J.S."/>
            <person name="Pangilinan J."/>
            <person name="Larsson K.H."/>
            <person name="Matsuura K."/>
            <person name="Barry K."/>
            <person name="Labutti K."/>
            <person name="Kuo R."/>
            <person name="Ohm R.A."/>
            <person name="Bhattacharya S.S."/>
            <person name="Shirouzu T."/>
            <person name="Yoshinaga Y."/>
            <person name="Martin F.M."/>
            <person name="Grigoriev I.V."/>
            <person name="Hibbett D.S."/>
        </authorList>
    </citation>
    <scope>NUCLEOTIDE SEQUENCE [LARGE SCALE GENOMIC DNA]</scope>
    <source>
        <strain evidence="1 2">L-15889</strain>
    </source>
</reference>
<dbReference type="AlphaFoldDB" id="A0A165LRX2"/>